<gene>
    <name evidence="2" type="ORF">FPZ49_30920</name>
</gene>
<keyword evidence="1" id="KW-0378">Hydrolase</keyword>
<evidence type="ECO:0000313" key="3">
    <source>
        <dbReference type="Proteomes" id="UP000317036"/>
    </source>
</evidence>
<proteinExistence type="predicted"/>
<dbReference type="InterPro" id="IPR029018">
    <property type="entry name" value="Hex-like_dom2"/>
</dbReference>
<organism evidence="2 3">
    <name type="scientific">Paenibacillus cremeus</name>
    <dbReference type="NCBI Taxonomy" id="2163881"/>
    <lineage>
        <taxon>Bacteria</taxon>
        <taxon>Bacillati</taxon>
        <taxon>Bacillota</taxon>
        <taxon>Bacilli</taxon>
        <taxon>Bacillales</taxon>
        <taxon>Paenibacillaceae</taxon>
        <taxon>Paenibacillus</taxon>
    </lineage>
</organism>
<name>A0A559JVV5_9BACL</name>
<dbReference type="SUPFAM" id="SSF55545">
    <property type="entry name" value="beta-N-acetylhexosaminidase-like domain"/>
    <property type="match status" value="1"/>
</dbReference>
<evidence type="ECO:0000313" key="2">
    <source>
        <dbReference type="EMBL" id="TVY04019.1"/>
    </source>
</evidence>
<dbReference type="GO" id="GO:0016787">
    <property type="term" value="F:hydrolase activity"/>
    <property type="evidence" value="ECO:0007669"/>
    <property type="project" value="UniProtKB-KW"/>
</dbReference>
<dbReference type="Gene3D" id="3.30.379.10">
    <property type="entry name" value="Chitobiase/beta-hexosaminidase domain 2-like"/>
    <property type="match status" value="1"/>
</dbReference>
<dbReference type="AlphaFoldDB" id="A0A559JVV5"/>
<dbReference type="OrthoDB" id="99887at2"/>
<accession>A0A559JVV5</accession>
<dbReference type="RefSeq" id="WP_144854169.1">
    <property type="nucleotide sequence ID" value="NZ_VNJI01000061.1"/>
</dbReference>
<comment type="caution">
    <text evidence="2">The sequence shown here is derived from an EMBL/GenBank/DDBJ whole genome shotgun (WGS) entry which is preliminary data.</text>
</comment>
<dbReference type="GO" id="GO:0005975">
    <property type="term" value="P:carbohydrate metabolic process"/>
    <property type="evidence" value="ECO:0007669"/>
    <property type="project" value="UniProtKB-ARBA"/>
</dbReference>
<evidence type="ECO:0000256" key="1">
    <source>
        <dbReference type="ARBA" id="ARBA00022801"/>
    </source>
</evidence>
<protein>
    <submittedName>
        <fullName evidence="2">Carbohydrate-binding family 6 protein</fullName>
    </submittedName>
</protein>
<reference evidence="2 3" key="1">
    <citation type="submission" date="2019-07" db="EMBL/GenBank/DDBJ databases">
        <authorList>
            <person name="Kim J."/>
        </authorList>
    </citation>
    <scope>NUCLEOTIDE SEQUENCE [LARGE SCALE GENOMIC DNA]</scope>
    <source>
        <strain evidence="2 3">JC52</strain>
    </source>
</reference>
<keyword evidence="3" id="KW-1185">Reference proteome</keyword>
<sequence length="731" mass="82966">MIEINKAVIVFDEAYPTISFAAVKLRESLENRGITVAFASPAALSASTEPLRIVLTSLHKGHAEPGVLSMPSLSPEGYAIRLEQESDFTLCRVIGADPEGAMYGGLDVADTVNAGTDIENIGNKTSKPYISRRGVKFNIPLDARTPSYSDNGDSAQHNIAEMWNMDFWRQFLDDMALYRYNTLSLWNMHPFPSMVQVPEYPDIALTDVKRTTAPIRASLRGTGMSTESTLAQLETVREMTMADKVSFWQEVMTYAKNRGIAVYIITWNIFTYGTEGNRYGITSDQDNEVTIDYFRASVRALLETYPLLAGIGVTAGENMLSHQPQLNEEWLWRAYGEGVMDVKRKMPERKIRFIHRAHESALSTIYEAFAAYPDTFDVSYKYSLAHMYSAVRPPFIYRTNGYKELQAGFLNGLPEGKKTWLTVRDDDYYYFRWGDPEFVRQYIVNMPPAEKLAGFYMGPDGVIWGREFVSTEPESPRQPIIKKRWYGFMLWGRLAYDPTVPDWHFEQQLACRFPEAPSRMLFEAWSSASKILPLVTRFHWEENHLDFQWYPEACYSHPERAKGFHTVLHFMNDGPMPESGLMSIPEYCWHLIGDGAIAGITPEQVCQDLNNYADRTLSLIAGISAVTDKELRLTIGDLRAMAYLGRYYASKISGAVQLCLYQKTDDASYQTAAVEHLQTASGHWKQYAAQTASQYVPQQLTRQGYGKVDVTALQAQVDQDITIAQTFRVKQ</sequence>
<dbReference type="Proteomes" id="UP000317036">
    <property type="component" value="Unassembled WGS sequence"/>
</dbReference>
<dbReference type="EMBL" id="VNJI01000061">
    <property type="protein sequence ID" value="TVY04019.1"/>
    <property type="molecule type" value="Genomic_DNA"/>
</dbReference>